<dbReference type="KEGG" id="dpb:BABL1_gene_177"/>
<evidence type="ECO:0000259" key="3">
    <source>
        <dbReference type="PROSITE" id="PS51737"/>
    </source>
</evidence>
<dbReference type="EMBL" id="HG793133">
    <property type="protein sequence ID" value="CDK30837.1"/>
    <property type="molecule type" value="Genomic_DNA"/>
</dbReference>
<name>V6DGW3_9BACT</name>
<dbReference type="STRING" id="673862.BABL1_gene_177"/>
<dbReference type="Gene3D" id="3.90.1750.20">
    <property type="entry name" value="Putative Large Serine Recombinase, Chain B, Domain 2"/>
    <property type="match status" value="1"/>
</dbReference>
<sequence>MIDQFSQFEKLRIGERTKAALHAKKLQGKRVGHIPFGFQLTSDNQHVLPNKLEQAILNKMKELKNAGLSIRKIAKYLNEHNLLNRNNAKFNHASVHRILSSTNKHEVYYHD</sequence>
<dbReference type="eggNOG" id="COG1961">
    <property type="taxonomic scope" value="Bacteria"/>
</dbReference>
<dbReference type="GO" id="GO:0000150">
    <property type="term" value="F:DNA strand exchange activity"/>
    <property type="evidence" value="ECO:0007669"/>
    <property type="project" value="InterPro"/>
</dbReference>
<dbReference type="InterPro" id="IPR050639">
    <property type="entry name" value="SSR_resolvase"/>
</dbReference>
<evidence type="ECO:0000313" key="4">
    <source>
        <dbReference type="EMBL" id="CDK30837.1"/>
    </source>
</evidence>
<dbReference type="InterPro" id="IPR011109">
    <property type="entry name" value="DNA_bind_recombinase_dom"/>
</dbReference>
<dbReference type="PANTHER" id="PTHR30461">
    <property type="entry name" value="DNA-INVERTASE FROM LAMBDOID PROPHAGE"/>
    <property type="match status" value="1"/>
</dbReference>
<protein>
    <submittedName>
        <fullName evidence="4">Site-specific recombinase DNA invertase Pin homolog</fullName>
    </submittedName>
</protein>
<keyword evidence="5" id="KW-1185">Reference proteome</keyword>
<gene>
    <name evidence="4" type="ORF">BABL1_gene_177</name>
</gene>
<dbReference type="Pfam" id="PF07508">
    <property type="entry name" value="Recombinase"/>
    <property type="match status" value="1"/>
</dbReference>
<dbReference type="PROSITE" id="PS51737">
    <property type="entry name" value="RECOMBINASE_DNA_BIND"/>
    <property type="match status" value="1"/>
</dbReference>
<accession>V6DGW3</accession>
<dbReference type="RefSeq" id="WP_023792593.1">
    <property type="nucleotide sequence ID" value="NC_023003.1"/>
</dbReference>
<evidence type="ECO:0000256" key="1">
    <source>
        <dbReference type="ARBA" id="ARBA00023125"/>
    </source>
</evidence>
<feature type="domain" description="Recombinase" evidence="3">
    <location>
        <begin position="35"/>
        <end position="111"/>
    </location>
</feature>
<dbReference type="InterPro" id="IPR038109">
    <property type="entry name" value="DNA_bind_recomb_sf"/>
</dbReference>
<evidence type="ECO:0000313" key="5">
    <source>
        <dbReference type="Proteomes" id="UP000018769"/>
    </source>
</evidence>
<organism evidence="4 5">
    <name type="scientific">Candidatus Babela massiliensis</name>
    <dbReference type="NCBI Taxonomy" id="673862"/>
    <lineage>
        <taxon>Bacteria</taxon>
        <taxon>Candidatus Babelota</taxon>
        <taxon>Candidatus Babeliae</taxon>
        <taxon>Candidatus Babeliales</taxon>
        <taxon>Candidatus Babeliaceae</taxon>
        <taxon>Candidatus Babela</taxon>
    </lineage>
</organism>
<dbReference type="GO" id="GO:0003677">
    <property type="term" value="F:DNA binding"/>
    <property type="evidence" value="ECO:0007669"/>
    <property type="project" value="UniProtKB-KW"/>
</dbReference>
<proteinExistence type="predicted"/>
<evidence type="ECO:0000256" key="2">
    <source>
        <dbReference type="ARBA" id="ARBA00023172"/>
    </source>
</evidence>
<dbReference type="Proteomes" id="UP000018769">
    <property type="component" value="Chromosome I"/>
</dbReference>
<dbReference type="HOGENOM" id="CLU_2153706_0_0_7"/>
<dbReference type="OrthoDB" id="9811097at2"/>
<dbReference type="AlphaFoldDB" id="V6DGW3"/>
<dbReference type="PANTHER" id="PTHR30461:SF2">
    <property type="entry name" value="SERINE RECOMBINASE PINE-RELATED"/>
    <property type="match status" value="1"/>
</dbReference>
<keyword evidence="2" id="KW-0233">DNA recombination</keyword>
<keyword evidence="1" id="KW-0238">DNA-binding</keyword>
<reference evidence="4 5" key="1">
    <citation type="journal article" date="2015" name="Biol. Direct">
        <title>Babela massiliensis, a representative of a widespread bacterial phylum with unusual adaptations to parasitism in amoebae.</title>
        <authorList>
            <person name="Pagnier I."/>
            <person name="Yutin N."/>
            <person name="Croce O."/>
            <person name="Makarova K.S."/>
            <person name="Wolf Y.I."/>
            <person name="Benamar S."/>
            <person name="Raoult D."/>
            <person name="Koonin E.V."/>
            <person name="La Scola B."/>
        </authorList>
    </citation>
    <scope>NUCLEOTIDE SEQUENCE [LARGE SCALE GENOMIC DNA]</scope>
    <source>
        <strain evidence="5">BABL1</strain>
    </source>
</reference>